<keyword evidence="3" id="KW-0963">Cytoplasm</keyword>
<reference evidence="11" key="1">
    <citation type="journal article" date="2014" name="Front. Microbiol.">
        <title>High frequency of phylogenetically diverse reductive dehalogenase-homologous genes in deep subseafloor sedimentary metagenomes.</title>
        <authorList>
            <person name="Kawai M."/>
            <person name="Futagami T."/>
            <person name="Toyoda A."/>
            <person name="Takaki Y."/>
            <person name="Nishi S."/>
            <person name="Hori S."/>
            <person name="Arai W."/>
            <person name="Tsubouchi T."/>
            <person name="Morono Y."/>
            <person name="Uchiyama I."/>
            <person name="Ito T."/>
            <person name="Fujiyama A."/>
            <person name="Inagaki F."/>
            <person name="Takami H."/>
        </authorList>
    </citation>
    <scope>NUCLEOTIDE SEQUENCE</scope>
    <source>
        <strain evidence="11">Expedition CK06-06</strain>
    </source>
</reference>
<dbReference type="Pfam" id="PF02504">
    <property type="entry name" value="FA_synthesis"/>
    <property type="match status" value="1"/>
</dbReference>
<dbReference type="InterPro" id="IPR003664">
    <property type="entry name" value="FA_synthesis"/>
</dbReference>
<gene>
    <name evidence="11" type="ORF">S06H3_10430</name>
</gene>
<keyword evidence="6" id="KW-0443">Lipid metabolism</keyword>
<dbReference type="InterPro" id="IPR012281">
    <property type="entry name" value="Phospholipid_synth_PlsX-like"/>
</dbReference>
<keyword evidence="5" id="KW-0808">Transferase</keyword>
<dbReference type="EMBL" id="BARV01004828">
    <property type="protein sequence ID" value="GAI07786.1"/>
    <property type="molecule type" value="Genomic_DNA"/>
</dbReference>
<feature type="non-terminal residue" evidence="11">
    <location>
        <position position="256"/>
    </location>
</feature>
<dbReference type="AlphaFoldDB" id="X1LPL9"/>
<protein>
    <recommendedName>
        <fullName evidence="9">phosphate acyltransferase</fullName>
        <ecNumber evidence="9">2.3.1.274</ecNumber>
    </recommendedName>
</protein>
<evidence type="ECO:0000256" key="4">
    <source>
        <dbReference type="ARBA" id="ARBA00022516"/>
    </source>
</evidence>
<organism evidence="11">
    <name type="scientific">marine sediment metagenome</name>
    <dbReference type="NCBI Taxonomy" id="412755"/>
    <lineage>
        <taxon>unclassified sequences</taxon>
        <taxon>metagenomes</taxon>
        <taxon>ecological metagenomes</taxon>
    </lineage>
</organism>
<evidence type="ECO:0000256" key="8">
    <source>
        <dbReference type="ARBA" id="ARBA00023264"/>
    </source>
</evidence>
<comment type="catalytic activity">
    <reaction evidence="1">
        <text>a fatty acyl-[ACP] + phosphate = an acyl phosphate + holo-[ACP]</text>
        <dbReference type="Rhea" id="RHEA:42292"/>
        <dbReference type="Rhea" id="RHEA-COMP:9685"/>
        <dbReference type="Rhea" id="RHEA-COMP:14125"/>
        <dbReference type="ChEBI" id="CHEBI:43474"/>
        <dbReference type="ChEBI" id="CHEBI:59918"/>
        <dbReference type="ChEBI" id="CHEBI:64479"/>
        <dbReference type="ChEBI" id="CHEBI:138651"/>
        <dbReference type="EC" id="2.3.1.274"/>
    </reaction>
</comment>
<evidence type="ECO:0000256" key="7">
    <source>
        <dbReference type="ARBA" id="ARBA00023209"/>
    </source>
</evidence>
<keyword evidence="7" id="KW-0594">Phospholipid biosynthesis</keyword>
<dbReference type="PANTHER" id="PTHR30100">
    <property type="entry name" value="FATTY ACID/PHOSPHOLIPID SYNTHESIS PROTEIN PLSX"/>
    <property type="match status" value="1"/>
</dbReference>
<keyword evidence="4" id="KW-0444">Lipid biosynthesis</keyword>
<sequence>MQWGGDFAPEEIIKGSIEARAAFRVKIKLVGNKDKIKTVTASSQLNLDGIEIVPSSQEVSMNESPSEIIKKKRNSSIFIGSELASMGQGNAFLSAGNTGAVMACSLFNMKRIENVLRPAIAVVIPLSNRKFVLIDAGANADCKPQYLKQFAIMGKIYSENILGIDNPRVALVNIGEEEKKGSELVVESYRLLKSYPKINFIGNIEGRELFEGAADVVVCDGFVGNVILKSIEGLANFFFGEIKQILTSGILAKLSA</sequence>
<comment type="subunit">
    <text evidence="10">Homodimer. Probably interacts with PlsY.</text>
</comment>
<dbReference type="Gene3D" id="3.40.718.10">
    <property type="entry name" value="Isopropylmalate Dehydrogenase"/>
    <property type="match status" value="1"/>
</dbReference>
<dbReference type="EC" id="2.3.1.274" evidence="9"/>
<evidence type="ECO:0000256" key="9">
    <source>
        <dbReference type="ARBA" id="ARBA00024069"/>
    </source>
</evidence>
<dbReference type="GO" id="GO:0005737">
    <property type="term" value="C:cytoplasm"/>
    <property type="evidence" value="ECO:0007669"/>
    <property type="project" value="UniProtKB-SubCell"/>
</dbReference>
<dbReference type="HAMAP" id="MF_00019">
    <property type="entry name" value="PlsX"/>
    <property type="match status" value="1"/>
</dbReference>
<evidence type="ECO:0000256" key="10">
    <source>
        <dbReference type="ARBA" id="ARBA00046608"/>
    </source>
</evidence>
<evidence type="ECO:0000313" key="11">
    <source>
        <dbReference type="EMBL" id="GAI07786.1"/>
    </source>
</evidence>
<name>X1LPL9_9ZZZZ</name>
<comment type="caution">
    <text evidence="11">The sequence shown here is derived from an EMBL/GenBank/DDBJ whole genome shotgun (WGS) entry which is preliminary data.</text>
</comment>
<accession>X1LPL9</accession>
<evidence type="ECO:0000256" key="3">
    <source>
        <dbReference type="ARBA" id="ARBA00022490"/>
    </source>
</evidence>
<dbReference type="GO" id="GO:0008654">
    <property type="term" value="P:phospholipid biosynthetic process"/>
    <property type="evidence" value="ECO:0007669"/>
    <property type="project" value="UniProtKB-KW"/>
</dbReference>
<evidence type="ECO:0000256" key="5">
    <source>
        <dbReference type="ARBA" id="ARBA00022679"/>
    </source>
</evidence>
<evidence type="ECO:0000256" key="2">
    <source>
        <dbReference type="ARBA" id="ARBA00004496"/>
    </source>
</evidence>
<proteinExistence type="inferred from homology"/>
<keyword evidence="8" id="KW-1208">Phospholipid metabolism</keyword>
<dbReference type="GO" id="GO:0006633">
    <property type="term" value="P:fatty acid biosynthetic process"/>
    <property type="evidence" value="ECO:0007669"/>
    <property type="project" value="InterPro"/>
</dbReference>
<dbReference type="PANTHER" id="PTHR30100:SF1">
    <property type="entry name" value="PHOSPHATE ACYLTRANSFERASE"/>
    <property type="match status" value="1"/>
</dbReference>
<dbReference type="GO" id="GO:0043811">
    <property type="term" value="F:phosphate:acyl-[acyl carrier protein] acyltransferase activity"/>
    <property type="evidence" value="ECO:0007669"/>
    <property type="project" value="UniProtKB-EC"/>
</dbReference>
<dbReference type="NCBIfam" id="TIGR00182">
    <property type="entry name" value="plsX"/>
    <property type="match status" value="1"/>
</dbReference>
<dbReference type="SUPFAM" id="SSF53659">
    <property type="entry name" value="Isocitrate/Isopropylmalate dehydrogenase-like"/>
    <property type="match status" value="1"/>
</dbReference>
<comment type="subcellular location">
    <subcellularLocation>
        <location evidence="2">Cytoplasm</location>
    </subcellularLocation>
</comment>
<evidence type="ECO:0000256" key="1">
    <source>
        <dbReference type="ARBA" id="ARBA00001232"/>
    </source>
</evidence>
<evidence type="ECO:0000256" key="6">
    <source>
        <dbReference type="ARBA" id="ARBA00023098"/>
    </source>
</evidence>